<protein>
    <submittedName>
        <fullName evidence="1">Uncharacterized protein</fullName>
    </submittedName>
</protein>
<comment type="caution">
    <text evidence="1">The sequence shown here is derived from an EMBL/GenBank/DDBJ whole genome shotgun (WGS) entry which is preliminary data.</text>
</comment>
<dbReference type="Proteomes" id="UP000265520">
    <property type="component" value="Unassembled WGS sequence"/>
</dbReference>
<name>A0A392V325_9FABA</name>
<proteinExistence type="predicted"/>
<feature type="non-terminal residue" evidence="1">
    <location>
        <position position="35"/>
    </location>
</feature>
<organism evidence="1 2">
    <name type="scientific">Trifolium medium</name>
    <dbReference type="NCBI Taxonomy" id="97028"/>
    <lineage>
        <taxon>Eukaryota</taxon>
        <taxon>Viridiplantae</taxon>
        <taxon>Streptophyta</taxon>
        <taxon>Embryophyta</taxon>
        <taxon>Tracheophyta</taxon>
        <taxon>Spermatophyta</taxon>
        <taxon>Magnoliopsida</taxon>
        <taxon>eudicotyledons</taxon>
        <taxon>Gunneridae</taxon>
        <taxon>Pentapetalae</taxon>
        <taxon>rosids</taxon>
        <taxon>fabids</taxon>
        <taxon>Fabales</taxon>
        <taxon>Fabaceae</taxon>
        <taxon>Papilionoideae</taxon>
        <taxon>50 kb inversion clade</taxon>
        <taxon>NPAAA clade</taxon>
        <taxon>Hologalegina</taxon>
        <taxon>IRL clade</taxon>
        <taxon>Trifolieae</taxon>
        <taxon>Trifolium</taxon>
    </lineage>
</organism>
<accession>A0A392V325</accession>
<sequence length="35" mass="4087">MEVPKIIEVAIHTLQIEKIHTEFWETFWETGEGGS</sequence>
<dbReference type="EMBL" id="LXQA011029083">
    <property type="protein sequence ID" value="MCI81843.1"/>
    <property type="molecule type" value="Genomic_DNA"/>
</dbReference>
<dbReference type="AlphaFoldDB" id="A0A392V325"/>
<evidence type="ECO:0000313" key="2">
    <source>
        <dbReference type="Proteomes" id="UP000265520"/>
    </source>
</evidence>
<evidence type="ECO:0000313" key="1">
    <source>
        <dbReference type="EMBL" id="MCI81843.1"/>
    </source>
</evidence>
<keyword evidence="2" id="KW-1185">Reference proteome</keyword>
<reference evidence="1 2" key="1">
    <citation type="journal article" date="2018" name="Front. Plant Sci.">
        <title>Red Clover (Trifolium pratense) and Zigzag Clover (T. medium) - A Picture of Genomic Similarities and Differences.</title>
        <authorList>
            <person name="Dluhosova J."/>
            <person name="Istvanek J."/>
            <person name="Nedelnik J."/>
            <person name="Repkova J."/>
        </authorList>
    </citation>
    <scope>NUCLEOTIDE SEQUENCE [LARGE SCALE GENOMIC DNA]</scope>
    <source>
        <strain evidence="2">cv. 10/8</strain>
        <tissue evidence="1">Leaf</tissue>
    </source>
</reference>